<feature type="transmembrane region" description="Helical" evidence="1">
    <location>
        <begin position="123"/>
        <end position="142"/>
    </location>
</feature>
<keyword evidence="1" id="KW-1133">Transmembrane helix</keyword>
<protein>
    <recommendedName>
        <fullName evidence="4">DoxX-like protein</fullName>
    </recommendedName>
</protein>
<keyword evidence="1" id="KW-0812">Transmembrane</keyword>
<keyword evidence="3" id="KW-1185">Reference proteome</keyword>
<evidence type="ECO:0000313" key="3">
    <source>
        <dbReference type="Proteomes" id="UP000240542"/>
    </source>
</evidence>
<feature type="transmembrane region" description="Helical" evidence="1">
    <location>
        <begin position="68"/>
        <end position="86"/>
    </location>
</feature>
<dbReference type="AlphaFoldDB" id="A0A2P8DKT2"/>
<evidence type="ECO:0000313" key="2">
    <source>
        <dbReference type="EMBL" id="PSK97771.1"/>
    </source>
</evidence>
<sequence>MTGAARERRDRGAVTGAARAWLRAGLVGLALVEFTVGAWQALLPASFYNDIDWVARYPPFNDHLMRDLGGLNLALGVVLAGAALVLERRFVVTALLAFLMYSSSHVLFHATHTEHFTRAEATVQVLTLGVGVLIPLALLLLARRASDPAPDG</sequence>
<comment type="caution">
    <text evidence="2">The sequence shown here is derived from an EMBL/GenBank/DDBJ whole genome shotgun (WGS) entry which is preliminary data.</text>
</comment>
<gene>
    <name evidence="2" type="ORF">CLV63_107164</name>
</gene>
<accession>A0A2P8DKT2</accession>
<evidence type="ECO:0000256" key="1">
    <source>
        <dbReference type="SAM" id="Phobius"/>
    </source>
</evidence>
<dbReference type="EMBL" id="PYGA01000007">
    <property type="protein sequence ID" value="PSK97771.1"/>
    <property type="molecule type" value="Genomic_DNA"/>
</dbReference>
<name>A0A2P8DKT2_9ACTN</name>
<proteinExistence type="predicted"/>
<reference evidence="2 3" key="1">
    <citation type="submission" date="2018-03" db="EMBL/GenBank/DDBJ databases">
        <title>Genomic Encyclopedia of Archaeal and Bacterial Type Strains, Phase II (KMG-II): from individual species to whole genera.</title>
        <authorList>
            <person name="Goeker M."/>
        </authorList>
    </citation>
    <scope>NUCLEOTIDE SEQUENCE [LARGE SCALE GENOMIC DNA]</scope>
    <source>
        <strain evidence="2 3">DSM 45312</strain>
    </source>
</reference>
<organism evidence="2 3">
    <name type="scientific">Murinocardiopsis flavida</name>
    <dbReference type="NCBI Taxonomy" id="645275"/>
    <lineage>
        <taxon>Bacteria</taxon>
        <taxon>Bacillati</taxon>
        <taxon>Actinomycetota</taxon>
        <taxon>Actinomycetes</taxon>
        <taxon>Streptosporangiales</taxon>
        <taxon>Nocardiopsidaceae</taxon>
        <taxon>Murinocardiopsis</taxon>
    </lineage>
</organism>
<evidence type="ECO:0008006" key="4">
    <source>
        <dbReference type="Google" id="ProtNLM"/>
    </source>
</evidence>
<feature type="transmembrane region" description="Helical" evidence="1">
    <location>
        <begin position="91"/>
        <end position="111"/>
    </location>
</feature>
<keyword evidence="1" id="KW-0472">Membrane</keyword>
<dbReference type="Proteomes" id="UP000240542">
    <property type="component" value="Unassembled WGS sequence"/>
</dbReference>
<feature type="transmembrane region" description="Helical" evidence="1">
    <location>
        <begin position="21"/>
        <end position="48"/>
    </location>
</feature>